<feature type="binding site" evidence="11">
    <location>
        <position position="172"/>
    </location>
    <ligand>
        <name>Mg(2+)</name>
        <dbReference type="ChEBI" id="CHEBI:18420"/>
    </ligand>
</feature>
<evidence type="ECO:0000256" key="5">
    <source>
        <dbReference type="ARBA" id="ARBA00022723"/>
    </source>
</evidence>
<evidence type="ECO:0000256" key="4">
    <source>
        <dbReference type="ARBA" id="ARBA00022679"/>
    </source>
</evidence>
<dbReference type="PANTHER" id="PTHR30040:SF2">
    <property type="entry name" value="FAD:PROTEIN FMN TRANSFERASE"/>
    <property type="match status" value="1"/>
</dbReference>
<evidence type="ECO:0000256" key="1">
    <source>
        <dbReference type="ARBA" id="ARBA00011955"/>
    </source>
</evidence>
<keyword evidence="14" id="KW-1185">Reference proteome</keyword>
<feature type="binding site" evidence="11">
    <location>
        <position position="295"/>
    </location>
    <ligand>
        <name>Mg(2+)</name>
        <dbReference type="ChEBI" id="CHEBI:18420"/>
    </ligand>
</feature>
<evidence type="ECO:0000256" key="12">
    <source>
        <dbReference type="SAM" id="SignalP"/>
    </source>
</evidence>
<evidence type="ECO:0000313" key="14">
    <source>
        <dbReference type="Proteomes" id="UP000543804"/>
    </source>
</evidence>
<keyword evidence="4 10" id="KW-0808">Transferase</keyword>
<evidence type="ECO:0000256" key="11">
    <source>
        <dbReference type="PIRSR" id="PIRSR006268-2"/>
    </source>
</evidence>
<comment type="cofactor">
    <cofactor evidence="11">
        <name>Mg(2+)</name>
        <dbReference type="ChEBI" id="CHEBI:18420"/>
    </cofactor>
    <cofactor evidence="11">
        <name>Mn(2+)</name>
        <dbReference type="ChEBI" id="CHEBI:29035"/>
    </cofactor>
    <text evidence="11">Magnesium. Can also use manganese.</text>
</comment>
<dbReference type="AlphaFoldDB" id="A0A848BEH9"/>
<dbReference type="Gene3D" id="3.10.520.10">
    <property type="entry name" value="ApbE-like domains"/>
    <property type="match status" value="1"/>
</dbReference>
<dbReference type="PANTHER" id="PTHR30040">
    <property type="entry name" value="THIAMINE BIOSYNTHESIS LIPOPROTEIN APBE"/>
    <property type="match status" value="1"/>
</dbReference>
<dbReference type="RefSeq" id="WP_170077761.1">
    <property type="nucleotide sequence ID" value="NZ_JABAFA010000030.1"/>
</dbReference>
<dbReference type="EMBL" id="JABAFA010000030">
    <property type="protein sequence ID" value="NMD99421.1"/>
    <property type="molecule type" value="Genomic_DNA"/>
</dbReference>
<sequence>MKKQANILAAALLAALLLLLFPACGHEPVVKTVLVMDTVAQLTAVDGEAGAAVDESIALLQRLDRVAGTGAESDAARLAAASGTGAWVEISPEVYEMLEAAQDWAARTDGAFDVTAGPLVALWGIGTDHARVPAPEEIAAARSHVGWQRLELAGDGQRARLLSPGMAIDLGGIAKGYALDAVRAIYAAHGVKNGMISLGGSSLYALGKNEHGDDWHIGIRAPRGETAQDYLGILPISDAPLSSSGDYERYFEQDGQRYHHILDPRTGAPASSGLYGVTVILRGDHAGMMSDLLTTALFVLGEEKGRALLKAADLPATVLFISPDTTAAYRLGEALPAGGASLQCILQKQAAGVRWEEGPP</sequence>
<evidence type="ECO:0000256" key="9">
    <source>
        <dbReference type="ARBA" id="ARBA00048540"/>
    </source>
</evidence>
<proteinExistence type="inferred from homology"/>
<keyword evidence="3 10" id="KW-0285">Flavoprotein</keyword>
<keyword evidence="7 10" id="KW-0460">Magnesium</keyword>
<feature type="chain" id="PRO_5039910861" description="FAD:protein FMN transferase" evidence="12">
    <location>
        <begin position="26"/>
        <end position="360"/>
    </location>
</feature>
<dbReference type="GO" id="GO:0046872">
    <property type="term" value="F:metal ion binding"/>
    <property type="evidence" value="ECO:0007669"/>
    <property type="project" value="UniProtKB-UniRule"/>
</dbReference>
<dbReference type="InterPro" id="IPR024932">
    <property type="entry name" value="ApbE"/>
</dbReference>
<comment type="caution">
    <text evidence="13">The sequence shown here is derived from an EMBL/GenBank/DDBJ whole genome shotgun (WGS) entry which is preliminary data.</text>
</comment>
<dbReference type="SUPFAM" id="SSF143631">
    <property type="entry name" value="ApbE-like"/>
    <property type="match status" value="1"/>
</dbReference>
<accession>A0A848BEH9</accession>
<dbReference type="Pfam" id="PF02424">
    <property type="entry name" value="ApbE"/>
    <property type="match status" value="1"/>
</dbReference>
<feature type="signal peptide" evidence="12">
    <location>
        <begin position="1"/>
        <end position="25"/>
    </location>
</feature>
<comment type="catalytic activity">
    <reaction evidence="9 10">
        <text>L-threonyl-[protein] + FAD = FMN-L-threonyl-[protein] + AMP + H(+)</text>
        <dbReference type="Rhea" id="RHEA:36847"/>
        <dbReference type="Rhea" id="RHEA-COMP:11060"/>
        <dbReference type="Rhea" id="RHEA-COMP:11061"/>
        <dbReference type="ChEBI" id="CHEBI:15378"/>
        <dbReference type="ChEBI" id="CHEBI:30013"/>
        <dbReference type="ChEBI" id="CHEBI:57692"/>
        <dbReference type="ChEBI" id="CHEBI:74257"/>
        <dbReference type="ChEBI" id="CHEBI:456215"/>
        <dbReference type="EC" id="2.7.1.180"/>
    </reaction>
</comment>
<reference evidence="13 14" key="1">
    <citation type="submission" date="2020-04" db="EMBL/GenBank/DDBJ databases">
        <authorList>
            <person name="Hitch T.C.A."/>
            <person name="Wylensek D."/>
            <person name="Clavel T."/>
        </authorList>
    </citation>
    <scope>NUCLEOTIDE SEQUENCE [LARGE SCALE GENOMIC DNA]</scope>
    <source>
        <strain evidence="13 14">PG-130-P53-12</strain>
    </source>
</reference>
<evidence type="ECO:0000256" key="3">
    <source>
        <dbReference type="ARBA" id="ARBA00022630"/>
    </source>
</evidence>
<protein>
    <recommendedName>
        <fullName evidence="2 10">FAD:protein FMN transferase</fullName>
        <ecNumber evidence="1 10">2.7.1.180</ecNumber>
    </recommendedName>
    <alternativeName>
        <fullName evidence="8 10">Flavin transferase</fullName>
    </alternativeName>
</protein>
<evidence type="ECO:0000256" key="8">
    <source>
        <dbReference type="ARBA" id="ARBA00031306"/>
    </source>
</evidence>
<evidence type="ECO:0000256" key="10">
    <source>
        <dbReference type="PIRNR" id="PIRNR006268"/>
    </source>
</evidence>
<evidence type="ECO:0000256" key="7">
    <source>
        <dbReference type="ARBA" id="ARBA00022842"/>
    </source>
</evidence>
<keyword evidence="12" id="KW-0732">Signal</keyword>
<evidence type="ECO:0000313" key="13">
    <source>
        <dbReference type="EMBL" id="NMD99421.1"/>
    </source>
</evidence>
<keyword evidence="5 10" id="KW-0479">Metal-binding</keyword>
<evidence type="ECO:0000256" key="6">
    <source>
        <dbReference type="ARBA" id="ARBA00022827"/>
    </source>
</evidence>
<feature type="binding site" evidence="11">
    <location>
        <position position="291"/>
    </location>
    <ligand>
        <name>Mg(2+)</name>
        <dbReference type="ChEBI" id="CHEBI:18420"/>
    </ligand>
</feature>
<dbReference type="EC" id="2.7.1.180" evidence="1 10"/>
<organism evidence="13 14">
    <name type="scientific">Selenomonas bovis</name>
    <dbReference type="NCBI Taxonomy" id="416586"/>
    <lineage>
        <taxon>Bacteria</taxon>
        <taxon>Bacillati</taxon>
        <taxon>Bacillota</taxon>
        <taxon>Negativicutes</taxon>
        <taxon>Selenomonadales</taxon>
        <taxon>Selenomonadaceae</taxon>
        <taxon>Selenomonas</taxon>
    </lineage>
</organism>
<name>A0A848BEH9_9FIRM</name>
<gene>
    <name evidence="13" type="ORF">HF878_08070</name>
</gene>
<comment type="similarity">
    <text evidence="10">Belongs to the ApbE family.</text>
</comment>
<keyword evidence="6 10" id="KW-0274">FAD</keyword>
<dbReference type="GO" id="GO:0016740">
    <property type="term" value="F:transferase activity"/>
    <property type="evidence" value="ECO:0007669"/>
    <property type="project" value="UniProtKB-UniRule"/>
</dbReference>
<evidence type="ECO:0000256" key="2">
    <source>
        <dbReference type="ARBA" id="ARBA00016337"/>
    </source>
</evidence>
<dbReference type="InterPro" id="IPR003374">
    <property type="entry name" value="ApbE-like_sf"/>
</dbReference>
<dbReference type="Proteomes" id="UP000543804">
    <property type="component" value="Unassembled WGS sequence"/>
</dbReference>
<dbReference type="PIRSF" id="PIRSF006268">
    <property type="entry name" value="ApbE"/>
    <property type="match status" value="1"/>
</dbReference>